<feature type="region of interest" description="Disordered" evidence="1">
    <location>
        <begin position="100"/>
        <end position="139"/>
    </location>
</feature>
<feature type="compositionally biased region" description="Polar residues" evidence="1">
    <location>
        <begin position="282"/>
        <end position="293"/>
    </location>
</feature>
<gene>
    <name evidence="2" type="ORF">E4U56_008245</name>
</gene>
<reference evidence="2" key="1">
    <citation type="journal article" date="2020" name="bioRxiv">
        <title>Whole genome comparisons of ergot fungi reveals the divergence and evolution of species within the genus Claviceps are the result of varying mechanisms driving genome evolution and host range expansion.</title>
        <authorList>
            <person name="Wyka S.A."/>
            <person name="Mondo S.J."/>
            <person name="Liu M."/>
            <person name="Dettman J."/>
            <person name="Nalam V."/>
            <person name="Broders K.D."/>
        </authorList>
    </citation>
    <scope>NUCLEOTIDE SEQUENCE</scope>
    <source>
        <strain evidence="2">CCC 1102</strain>
    </source>
</reference>
<feature type="compositionally biased region" description="Low complexity" evidence="1">
    <location>
        <begin position="303"/>
        <end position="317"/>
    </location>
</feature>
<dbReference type="AlphaFoldDB" id="A0A9P7SPM8"/>
<comment type="caution">
    <text evidence="2">The sequence shown here is derived from an EMBL/GenBank/DDBJ whole genome shotgun (WGS) entry which is preliminary data.</text>
</comment>
<feature type="compositionally biased region" description="Low complexity" evidence="1">
    <location>
        <begin position="467"/>
        <end position="481"/>
    </location>
</feature>
<feature type="compositionally biased region" description="Polar residues" evidence="1">
    <location>
        <begin position="482"/>
        <end position="495"/>
    </location>
</feature>
<evidence type="ECO:0000256" key="1">
    <source>
        <dbReference type="SAM" id="MobiDB-lite"/>
    </source>
</evidence>
<accession>A0A9P7SPM8</accession>
<feature type="compositionally biased region" description="Polar residues" evidence="1">
    <location>
        <begin position="318"/>
        <end position="331"/>
    </location>
</feature>
<feature type="compositionally biased region" description="Pro residues" evidence="1">
    <location>
        <begin position="1"/>
        <end position="13"/>
    </location>
</feature>
<name>A0A9P7SPM8_9HYPO</name>
<feature type="compositionally biased region" description="Low complexity" evidence="1">
    <location>
        <begin position="496"/>
        <end position="537"/>
    </location>
</feature>
<feature type="region of interest" description="Disordered" evidence="1">
    <location>
        <begin position="460"/>
        <end position="544"/>
    </location>
</feature>
<feature type="region of interest" description="Disordered" evidence="1">
    <location>
        <begin position="1"/>
        <end position="22"/>
    </location>
</feature>
<protein>
    <submittedName>
        <fullName evidence="2">Uncharacterized protein</fullName>
    </submittedName>
</protein>
<feature type="region of interest" description="Disordered" evidence="1">
    <location>
        <begin position="277"/>
        <end position="384"/>
    </location>
</feature>
<evidence type="ECO:0000313" key="3">
    <source>
        <dbReference type="Proteomes" id="UP000784919"/>
    </source>
</evidence>
<feature type="compositionally biased region" description="Low complexity" evidence="1">
    <location>
        <begin position="332"/>
        <end position="348"/>
    </location>
</feature>
<feature type="compositionally biased region" description="Polar residues" evidence="1">
    <location>
        <begin position="102"/>
        <end position="115"/>
    </location>
</feature>
<feature type="region of interest" description="Disordered" evidence="1">
    <location>
        <begin position="173"/>
        <end position="201"/>
    </location>
</feature>
<dbReference type="Proteomes" id="UP000784919">
    <property type="component" value="Unassembled WGS sequence"/>
</dbReference>
<sequence>MPPDPQTPPQPQKPDPKPKPLSERIYYTHHTRNRQTFSNQQRLEVLAYLKNHVVYAPTMAPSKRGDWRPATIPEAAAFFSISHHTIRSWRRQQDKILAEAGLSTSELPPTLTAETRTLGEDTPSVPETARSSEAPARSLEATVQRAETATTQSSEATAAQIPMATAVQSYALTTAPTPSPNPIPQRKRRGPMPKPLSEREPKRLKPVTQIQRTYNNRQRIEVLAYLQNHIVYAPTMGPAQRGDWRPPTIGEAAEFFKISANTIKSWRKQQDKILAKAGISTLEPSPSLTTEPQPGNRDMPPVSEAAQSSEATTAQNSETTTAQNSEATTAQNSEATTAQNSATTASQSHELTATPTPAPQRKRRGPKPKPLSERKPKRLTPVTQIQRTYNNRQRLQVLAYLENHIVYAPTMGPAQRGDWRPPTIGEAADFFKISANTIKTWRKRQNKILAKAGIPTLKAKPQPVPVAETAGTSETATETTGQNSETTGQNSETTGQNSETTEQNSETTGQTFETTGQSSQTTTTQSSATEAAQVSETKTITATP</sequence>
<organism evidence="2 3">
    <name type="scientific">Claviceps arundinis</name>
    <dbReference type="NCBI Taxonomy" id="1623583"/>
    <lineage>
        <taxon>Eukaryota</taxon>
        <taxon>Fungi</taxon>
        <taxon>Dikarya</taxon>
        <taxon>Ascomycota</taxon>
        <taxon>Pezizomycotina</taxon>
        <taxon>Sordariomycetes</taxon>
        <taxon>Hypocreomycetidae</taxon>
        <taxon>Hypocreales</taxon>
        <taxon>Clavicipitaceae</taxon>
        <taxon>Claviceps</taxon>
    </lineage>
</organism>
<dbReference type="EMBL" id="SRPS01000091">
    <property type="protein sequence ID" value="KAG5969574.1"/>
    <property type="molecule type" value="Genomic_DNA"/>
</dbReference>
<dbReference type="OrthoDB" id="5422061at2759"/>
<proteinExistence type="predicted"/>
<evidence type="ECO:0000313" key="2">
    <source>
        <dbReference type="EMBL" id="KAG5969574.1"/>
    </source>
</evidence>